<evidence type="ECO:0000259" key="1">
    <source>
        <dbReference type="Pfam" id="PF25597"/>
    </source>
</evidence>
<reference evidence="3" key="1">
    <citation type="journal article" date="2019" name="Gigascience">
        <title>De novo genome assembly of the endangered Acer yangbiense, a plant species with extremely small populations endemic to Yunnan Province, China.</title>
        <authorList>
            <person name="Yang J."/>
            <person name="Wariss H.M."/>
            <person name="Tao L."/>
            <person name="Zhang R."/>
            <person name="Yun Q."/>
            <person name="Hollingsworth P."/>
            <person name="Dao Z."/>
            <person name="Luo G."/>
            <person name="Guo H."/>
            <person name="Ma Y."/>
            <person name="Sun W."/>
        </authorList>
    </citation>
    <scope>NUCLEOTIDE SEQUENCE [LARGE SCALE GENOMIC DNA]</scope>
    <source>
        <strain evidence="3">cv. Malutang</strain>
    </source>
</reference>
<dbReference type="AlphaFoldDB" id="A0A5C7IE50"/>
<evidence type="ECO:0000313" key="2">
    <source>
        <dbReference type="EMBL" id="TXG67192.1"/>
    </source>
</evidence>
<protein>
    <recommendedName>
        <fullName evidence="1">Retroviral polymerase SH3-like domain-containing protein</fullName>
    </recommendedName>
</protein>
<dbReference type="Pfam" id="PF25597">
    <property type="entry name" value="SH3_retrovirus"/>
    <property type="match status" value="1"/>
</dbReference>
<feature type="domain" description="Retroviral polymerase SH3-like" evidence="1">
    <location>
        <begin position="2"/>
        <end position="51"/>
    </location>
</feature>
<comment type="caution">
    <text evidence="2">The sequence shown here is derived from an EMBL/GenBank/DDBJ whole genome shotgun (WGS) entry which is preliminary data.</text>
</comment>
<proteinExistence type="predicted"/>
<dbReference type="Proteomes" id="UP000323000">
    <property type="component" value="Chromosome 3"/>
</dbReference>
<evidence type="ECO:0000313" key="3">
    <source>
        <dbReference type="Proteomes" id="UP000323000"/>
    </source>
</evidence>
<sequence length="275" mass="31369">MRNKFDDKSEKCIFIGYSEKSKAYKLFNPKTKKIVISRDVRVDEDSSFDEKRILKFCEDPISFDDANKEEKWQHAMLDEIKAIEKNDTWELTDLPSHKIPIGLKLSKNGEGKLVDSTLFQSLVGNVMYLITTRPDIMYDVSLINRFMEKPFSNHGEAAKRILRYVRGTLDHGIFYQANIPINLVGYTDSDLAWSVDDSKSISGYIFNLGSGAISWYRCSKKQPIMALSTTEAEYIAASIAGSQLLWLRGSSSSWENQAYSNMVSFSARTCKRKIC</sequence>
<dbReference type="OrthoDB" id="413760at2759"/>
<keyword evidence="3" id="KW-1185">Reference proteome</keyword>
<dbReference type="PANTHER" id="PTHR11439">
    <property type="entry name" value="GAG-POL-RELATED RETROTRANSPOSON"/>
    <property type="match status" value="1"/>
</dbReference>
<dbReference type="InterPro" id="IPR057670">
    <property type="entry name" value="SH3_retrovirus"/>
</dbReference>
<gene>
    <name evidence="2" type="ORF">EZV62_008467</name>
</gene>
<accession>A0A5C7IE50</accession>
<name>A0A5C7IE50_9ROSI</name>
<dbReference type="CDD" id="cd09272">
    <property type="entry name" value="RNase_HI_RT_Ty1"/>
    <property type="match status" value="1"/>
</dbReference>
<dbReference type="EMBL" id="VAHF01000003">
    <property type="protein sequence ID" value="TXG67192.1"/>
    <property type="molecule type" value="Genomic_DNA"/>
</dbReference>
<organism evidence="2 3">
    <name type="scientific">Acer yangbiense</name>
    <dbReference type="NCBI Taxonomy" id="1000413"/>
    <lineage>
        <taxon>Eukaryota</taxon>
        <taxon>Viridiplantae</taxon>
        <taxon>Streptophyta</taxon>
        <taxon>Embryophyta</taxon>
        <taxon>Tracheophyta</taxon>
        <taxon>Spermatophyta</taxon>
        <taxon>Magnoliopsida</taxon>
        <taxon>eudicotyledons</taxon>
        <taxon>Gunneridae</taxon>
        <taxon>Pentapetalae</taxon>
        <taxon>rosids</taxon>
        <taxon>malvids</taxon>
        <taxon>Sapindales</taxon>
        <taxon>Sapindaceae</taxon>
        <taxon>Hippocastanoideae</taxon>
        <taxon>Acereae</taxon>
        <taxon>Acer</taxon>
    </lineage>
</organism>
<dbReference type="PANTHER" id="PTHR11439:SF443">
    <property type="entry name" value="RNA-DIRECTED DNA POLYMERASE"/>
    <property type="match status" value="1"/>
</dbReference>